<evidence type="ECO:0000313" key="5">
    <source>
        <dbReference type="EMBL" id="SUZ62780.1"/>
    </source>
</evidence>
<dbReference type="Gene3D" id="3.60.40.10">
    <property type="entry name" value="PPM-type phosphatase domain"/>
    <property type="match status" value="1"/>
</dbReference>
<evidence type="ECO:0008006" key="6">
    <source>
        <dbReference type="Google" id="ProtNLM"/>
    </source>
</evidence>
<dbReference type="SMART" id="SM00331">
    <property type="entry name" value="PP2C_SIG"/>
    <property type="match status" value="1"/>
</dbReference>
<feature type="region of interest" description="Disordered" evidence="2">
    <location>
        <begin position="163"/>
        <end position="182"/>
    </location>
</feature>
<dbReference type="EMBL" id="UINC01000888">
    <property type="protein sequence ID" value="SUZ62780.1"/>
    <property type="molecule type" value="Genomic_DNA"/>
</dbReference>
<dbReference type="SMART" id="SM00065">
    <property type="entry name" value="GAF"/>
    <property type="match status" value="1"/>
</dbReference>
<dbReference type="InterPro" id="IPR029016">
    <property type="entry name" value="GAF-like_dom_sf"/>
</dbReference>
<sequence length="484" mass="52236">MAQIYPVLENGAPDGIRGPLPDSLLRSLSPKNGPVMQLEIGTSDGLAVESVASFVQAEVERVLDLMQEVDFFTRELSERYEEIDLLYSISETLGSILILEEATEEILKEVCDVLGAERGSLWVYDRNRDLLRLTASVGPGSDDPLDARTPDLVTSRVFEEGRSQIGGRGGRGDPRSGGATTDISVPISYSRRSVESRIVGVIDLFRRLRADPFTTSDKKLLSAIASQVGAALENNRLIQESLAQERMSREMELAQHLQMKLLTSPEAFERAYVAARVDSAELVGGDFFHLFNLPAGKIGVMIGDVSSHGFPAALIMALCLSAASIYAMESPDPAEVLRKLDDALSGELETTEMSVSLCYVVIDPVAGRVQYSNAGHPHAWVFRSNGDSMRLGATDPPMGFAGPDSYAGEGLSWQNGDTLVLFTDGLSDTLATPEPGSGEATVLDAVERELEADPAHIVDVLFEMAAGATPYNPVDDRTALVLRT</sequence>
<evidence type="ECO:0000256" key="2">
    <source>
        <dbReference type="SAM" id="MobiDB-lite"/>
    </source>
</evidence>
<keyword evidence="1" id="KW-0378">Hydrolase</keyword>
<dbReference type="PANTHER" id="PTHR43156">
    <property type="entry name" value="STAGE II SPORULATION PROTEIN E-RELATED"/>
    <property type="match status" value="1"/>
</dbReference>
<dbReference type="PANTHER" id="PTHR43156:SF2">
    <property type="entry name" value="STAGE II SPORULATION PROTEIN E"/>
    <property type="match status" value="1"/>
</dbReference>
<gene>
    <name evidence="5" type="ORF">METZ01_LOCUS15634</name>
</gene>
<evidence type="ECO:0000256" key="1">
    <source>
        <dbReference type="ARBA" id="ARBA00022801"/>
    </source>
</evidence>
<dbReference type="Gene3D" id="3.30.450.40">
    <property type="match status" value="1"/>
</dbReference>
<dbReference type="GO" id="GO:0016791">
    <property type="term" value="F:phosphatase activity"/>
    <property type="evidence" value="ECO:0007669"/>
    <property type="project" value="TreeGrafter"/>
</dbReference>
<evidence type="ECO:0000259" key="4">
    <source>
        <dbReference type="SMART" id="SM00331"/>
    </source>
</evidence>
<dbReference type="Pfam" id="PF07228">
    <property type="entry name" value="SpoIIE"/>
    <property type="match status" value="1"/>
</dbReference>
<accession>A0A381P7A9</accession>
<organism evidence="5">
    <name type="scientific">marine metagenome</name>
    <dbReference type="NCBI Taxonomy" id="408172"/>
    <lineage>
        <taxon>unclassified sequences</taxon>
        <taxon>metagenomes</taxon>
        <taxon>ecological metagenomes</taxon>
    </lineage>
</organism>
<dbReference type="SUPFAM" id="SSF55781">
    <property type="entry name" value="GAF domain-like"/>
    <property type="match status" value="1"/>
</dbReference>
<dbReference type="Pfam" id="PF13492">
    <property type="entry name" value="GAF_3"/>
    <property type="match status" value="1"/>
</dbReference>
<evidence type="ECO:0000259" key="3">
    <source>
        <dbReference type="SMART" id="SM00065"/>
    </source>
</evidence>
<dbReference type="InterPro" id="IPR003018">
    <property type="entry name" value="GAF"/>
</dbReference>
<name>A0A381P7A9_9ZZZZ</name>
<feature type="domain" description="PPM-type phosphatase" evidence="4">
    <location>
        <begin position="268"/>
        <end position="484"/>
    </location>
</feature>
<reference evidence="5" key="1">
    <citation type="submission" date="2018-05" db="EMBL/GenBank/DDBJ databases">
        <authorList>
            <person name="Lanie J.A."/>
            <person name="Ng W.-L."/>
            <person name="Kazmierczak K.M."/>
            <person name="Andrzejewski T.M."/>
            <person name="Davidsen T.M."/>
            <person name="Wayne K.J."/>
            <person name="Tettelin H."/>
            <person name="Glass J.I."/>
            <person name="Rusch D."/>
            <person name="Podicherti R."/>
            <person name="Tsui H.-C.T."/>
            <person name="Winkler M.E."/>
        </authorList>
    </citation>
    <scope>NUCLEOTIDE SEQUENCE</scope>
</reference>
<proteinExistence type="predicted"/>
<dbReference type="InterPro" id="IPR052016">
    <property type="entry name" value="Bact_Sigma-Reg"/>
</dbReference>
<dbReference type="InterPro" id="IPR036457">
    <property type="entry name" value="PPM-type-like_dom_sf"/>
</dbReference>
<feature type="domain" description="GAF" evidence="3">
    <location>
        <begin position="98"/>
        <end position="242"/>
    </location>
</feature>
<dbReference type="AlphaFoldDB" id="A0A381P7A9"/>
<dbReference type="InterPro" id="IPR001932">
    <property type="entry name" value="PPM-type_phosphatase-like_dom"/>
</dbReference>
<protein>
    <recommendedName>
        <fullName evidence="6">PPM-type phosphatase domain-containing protein</fullName>
    </recommendedName>
</protein>
<dbReference type="SUPFAM" id="SSF81606">
    <property type="entry name" value="PP2C-like"/>
    <property type="match status" value="1"/>
</dbReference>